<evidence type="ECO:0000313" key="2">
    <source>
        <dbReference type="Proteomes" id="UP001633002"/>
    </source>
</evidence>
<keyword evidence="2" id="KW-1185">Reference proteome</keyword>
<dbReference type="EMBL" id="JBJQOH010000003">
    <property type="protein sequence ID" value="KAL3694296.1"/>
    <property type="molecule type" value="Genomic_DNA"/>
</dbReference>
<dbReference type="Proteomes" id="UP001633002">
    <property type="component" value="Unassembled WGS sequence"/>
</dbReference>
<gene>
    <name evidence="1" type="ORF">R1sor_007947</name>
</gene>
<evidence type="ECO:0000313" key="1">
    <source>
        <dbReference type="EMBL" id="KAL3694296.1"/>
    </source>
</evidence>
<dbReference type="PANTHER" id="PTHR36708">
    <property type="entry name" value="SUCCINATE DEHYDROGENASE SUBUNIT 6, MITOCHONDRIAL"/>
    <property type="match status" value="1"/>
</dbReference>
<dbReference type="PANTHER" id="PTHR36708:SF1">
    <property type="entry name" value="SUCCINATE DEHYDROGENASE SUBUNIT 6, MITOCHONDRIAL"/>
    <property type="match status" value="1"/>
</dbReference>
<protein>
    <recommendedName>
        <fullName evidence="3">Succinate dehydrogenase subunit 6, mitochondrial</fullName>
    </recommendedName>
</protein>
<comment type="caution">
    <text evidence="1">The sequence shown here is derived from an EMBL/GenBank/DDBJ whole genome shotgun (WGS) entry which is preliminary data.</text>
</comment>
<proteinExistence type="predicted"/>
<name>A0ABD3HU44_9MARC</name>
<organism evidence="1 2">
    <name type="scientific">Riccia sorocarpa</name>
    <dbReference type="NCBI Taxonomy" id="122646"/>
    <lineage>
        <taxon>Eukaryota</taxon>
        <taxon>Viridiplantae</taxon>
        <taxon>Streptophyta</taxon>
        <taxon>Embryophyta</taxon>
        <taxon>Marchantiophyta</taxon>
        <taxon>Marchantiopsida</taxon>
        <taxon>Marchantiidae</taxon>
        <taxon>Marchantiales</taxon>
        <taxon>Ricciaceae</taxon>
        <taxon>Riccia</taxon>
    </lineage>
</organism>
<evidence type="ECO:0008006" key="3">
    <source>
        <dbReference type="Google" id="ProtNLM"/>
    </source>
</evidence>
<dbReference type="InterPro" id="IPR034574">
    <property type="entry name" value="SDH6"/>
</dbReference>
<reference evidence="1 2" key="1">
    <citation type="submission" date="2024-09" db="EMBL/GenBank/DDBJ databases">
        <title>Chromosome-scale assembly of Riccia sorocarpa.</title>
        <authorList>
            <person name="Paukszto L."/>
        </authorList>
    </citation>
    <scope>NUCLEOTIDE SEQUENCE [LARGE SCALE GENOMIC DNA]</scope>
    <source>
        <strain evidence="1">LP-2024</strain>
        <tissue evidence="1">Aerial parts of the thallus</tissue>
    </source>
</reference>
<dbReference type="AlphaFoldDB" id="A0ABD3HU44"/>
<sequence>MGSEDTKGYQPWWAIDKAAWRERFSPYYKLVGVTEGRTAPLKPWSDKDVEEFIRSEPLYGPQLKLVRQGAQVATVGALAGGLTSAGVAMRYSKNYVGALLAFVGGSAVGWAVGEEGANYALGLYKFDCLEANLKFLDWWQAKTEG</sequence>
<accession>A0ABD3HU44</accession>